<dbReference type="InterPro" id="IPR028431">
    <property type="entry name" value="NADP_DH_HndA-like"/>
</dbReference>
<organism evidence="4">
    <name type="scientific">Blautia glucerasea</name>
    <dbReference type="NCBI Taxonomy" id="536633"/>
    <lineage>
        <taxon>Bacteria</taxon>
        <taxon>Bacillati</taxon>
        <taxon>Bacillota</taxon>
        <taxon>Clostridia</taxon>
        <taxon>Lachnospirales</taxon>
        <taxon>Lachnospiraceae</taxon>
        <taxon>Blautia</taxon>
    </lineage>
</organism>
<evidence type="ECO:0000256" key="1">
    <source>
        <dbReference type="ARBA" id="ARBA00022723"/>
    </source>
</evidence>
<keyword evidence="2" id="KW-0408">Iron</keyword>
<dbReference type="Gene3D" id="3.40.30.10">
    <property type="entry name" value="Glutaredoxin"/>
    <property type="match status" value="1"/>
</dbReference>
<dbReference type="Gene3D" id="1.10.10.1590">
    <property type="entry name" value="NADH-quinone oxidoreductase subunit E"/>
    <property type="match status" value="1"/>
</dbReference>
<dbReference type="InterPro" id="IPR041921">
    <property type="entry name" value="NuoE_N"/>
</dbReference>
<dbReference type="GO" id="GO:0046872">
    <property type="term" value="F:metal ion binding"/>
    <property type="evidence" value="ECO:0007669"/>
    <property type="project" value="UniProtKB-KW"/>
</dbReference>
<keyword evidence="3" id="KW-0411">Iron-sulfur</keyword>
<dbReference type="GO" id="GO:0050583">
    <property type="term" value="F:hydrogen dehydrogenase (NADP+) activity"/>
    <property type="evidence" value="ECO:0007669"/>
    <property type="project" value="UniProtKB-EC"/>
</dbReference>
<accession>A0A6N2TIW0</accession>
<dbReference type="AlphaFoldDB" id="A0A6N2TIW0"/>
<reference evidence="4" key="1">
    <citation type="submission" date="2019-11" db="EMBL/GenBank/DDBJ databases">
        <authorList>
            <person name="Feng L."/>
        </authorList>
    </citation>
    <scope>NUCLEOTIDE SEQUENCE</scope>
    <source>
        <strain evidence="4">BgluceraseaLFYP119</strain>
    </source>
</reference>
<dbReference type="EC" id="1.12.1.3" evidence="4"/>
<dbReference type="GO" id="GO:0051536">
    <property type="term" value="F:iron-sulfur cluster binding"/>
    <property type="evidence" value="ECO:0007669"/>
    <property type="project" value="UniProtKB-KW"/>
</dbReference>
<sequence>MDQKNKQEQLQEIFSFYQKQPGEQENYRSMLEELQEVYGFLSEEILEQAAEALHIKVTVLSCLVKYSSTLKLAPYQHKIVACTGERCGNKNGLYLLNKLKQELKIDKNGLSKDKKIFLSTQNCLKHCKTSPNIMIDGEIYAHMTEERIMEILKKLGE</sequence>
<keyword evidence="1" id="KW-0479">Metal-binding</keyword>
<dbReference type="EMBL" id="CACRST010000014">
    <property type="protein sequence ID" value="VYT05397.1"/>
    <property type="molecule type" value="Genomic_DNA"/>
</dbReference>
<evidence type="ECO:0000313" key="4">
    <source>
        <dbReference type="EMBL" id="VYT05397.1"/>
    </source>
</evidence>
<proteinExistence type="predicted"/>
<gene>
    <name evidence="4" type="primary">hndA_3</name>
    <name evidence="4" type="ORF">BGLFYP119_01620</name>
</gene>
<dbReference type="PANTHER" id="PTHR43342:SF1">
    <property type="entry name" value="BIFURCATING [FEFE] HYDROGENASE GAMMA SUBUNIT"/>
    <property type="match status" value="1"/>
</dbReference>
<evidence type="ECO:0000256" key="3">
    <source>
        <dbReference type="ARBA" id="ARBA00023014"/>
    </source>
</evidence>
<keyword evidence="4" id="KW-0560">Oxidoreductase</keyword>
<protein>
    <submittedName>
        <fullName evidence="4">NADP-reducing hydrogenase subunit HndA</fullName>
        <ecNumber evidence="4">1.12.1.3</ecNumber>
    </submittedName>
</protein>
<evidence type="ECO:0000256" key="2">
    <source>
        <dbReference type="ARBA" id="ARBA00023004"/>
    </source>
</evidence>
<name>A0A6N2TIW0_9FIRM</name>
<dbReference type="PANTHER" id="PTHR43342">
    <property type="entry name" value="NADH-QUINONE OXIDOREDUCTASE, E SUBUNIT"/>
    <property type="match status" value="1"/>
</dbReference>
<dbReference type="SUPFAM" id="SSF52833">
    <property type="entry name" value="Thioredoxin-like"/>
    <property type="match status" value="1"/>
</dbReference>
<dbReference type="InterPro" id="IPR036249">
    <property type="entry name" value="Thioredoxin-like_sf"/>
</dbReference>
<dbReference type="CDD" id="cd02980">
    <property type="entry name" value="TRX_Fd_family"/>
    <property type="match status" value="1"/>
</dbReference>
<dbReference type="Pfam" id="PF01257">
    <property type="entry name" value="2Fe-2S_thioredx"/>
    <property type="match status" value="1"/>
</dbReference>
<dbReference type="RefSeq" id="WP_156353949.1">
    <property type="nucleotide sequence ID" value="NZ_CACRST010000014.1"/>
</dbReference>